<gene>
    <name evidence="2" type="ORF">FKM52_02015</name>
</gene>
<dbReference type="AlphaFoldDB" id="A0A506VGH0"/>
<feature type="domain" description="Extensin-like C-terminal" evidence="1">
    <location>
        <begin position="58"/>
        <end position="232"/>
    </location>
</feature>
<dbReference type="EMBL" id="VHQI01000001">
    <property type="protein sequence ID" value="TPW44506.1"/>
    <property type="molecule type" value="Genomic_DNA"/>
</dbReference>
<reference evidence="2 3" key="1">
    <citation type="submission" date="2019-06" db="EMBL/GenBank/DDBJ databases">
        <authorList>
            <person name="Yang Y."/>
        </authorList>
    </citation>
    <scope>NUCLEOTIDE SEQUENCE [LARGE SCALE GENOMIC DNA]</scope>
    <source>
        <strain evidence="2 3">BIT-26</strain>
    </source>
</reference>
<dbReference type="InterPro" id="IPR009683">
    <property type="entry name" value="Extensin-like_C"/>
</dbReference>
<sequence length="232" mass="25608">MKGIAVLLLLILGALAALPWLQRHLPPHWNPFTPLKVTDAPGPVTQYKLQRLKGDADACLQVLKQAREAGWVDFTQPPAVTGACPLTRPVRIQRFAKVKLSSSFLASCPLAVSSTMFVIQARKSALLSPERSSLTQIDHVGSYACRNIYHRATGRLSEHAAADAWDVTAFRLANGTRLSVERDWQGAGEKSALLRQWFSDGCSWFGNALGPDYNAAHATHFHFGMRGYRLCR</sequence>
<evidence type="ECO:0000313" key="3">
    <source>
        <dbReference type="Proteomes" id="UP000319523"/>
    </source>
</evidence>
<dbReference type="OrthoDB" id="9809788at2"/>
<organism evidence="2 3">
    <name type="scientific">Mixta tenebrionis</name>
    <dbReference type="NCBI Taxonomy" id="2562439"/>
    <lineage>
        <taxon>Bacteria</taxon>
        <taxon>Pseudomonadati</taxon>
        <taxon>Pseudomonadota</taxon>
        <taxon>Gammaproteobacteria</taxon>
        <taxon>Enterobacterales</taxon>
        <taxon>Erwiniaceae</taxon>
        <taxon>Mixta</taxon>
    </lineage>
</organism>
<protein>
    <submittedName>
        <fullName evidence="2">Extensin family protein</fullName>
    </submittedName>
</protein>
<evidence type="ECO:0000313" key="2">
    <source>
        <dbReference type="EMBL" id="TPW44506.1"/>
    </source>
</evidence>
<comment type="caution">
    <text evidence="2">The sequence shown here is derived from an EMBL/GenBank/DDBJ whole genome shotgun (WGS) entry which is preliminary data.</text>
</comment>
<dbReference type="RefSeq" id="WP_141174518.1">
    <property type="nucleotide sequence ID" value="NZ_JBHUFX010000013.1"/>
</dbReference>
<name>A0A506VGH0_9GAMM</name>
<dbReference type="Proteomes" id="UP000319523">
    <property type="component" value="Unassembled WGS sequence"/>
</dbReference>
<proteinExistence type="predicted"/>
<accession>A0A506VGH0</accession>
<keyword evidence="3" id="KW-1185">Reference proteome</keyword>
<dbReference type="Pfam" id="PF06904">
    <property type="entry name" value="Extensin-like_C"/>
    <property type="match status" value="1"/>
</dbReference>
<evidence type="ECO:0000259" key="1">
    <source>
        <dbReference type="Pfam" id="PF06904"/>
    </source>
</evidence>